<dbReference type="GeneID" id="54346301"/>
<evidence type="ECO:0000313" key="12">
    <source>
        <dbReference type="Proteomes" id="UP000800082"/>
    </source>
</evidence>
<dbReference type="InterPro" id="IPR001789">
    <property type="entry name" value="Sig_transdc_resp-reg_receiver"/>
</dbReference>
<dbReference type="SMART" id="SM00388">
    <property type="entry name" value="HisKA"/>
    <property type="match status" value="1"/>
</dbReference>
<dbReference type="InterPro" id="IPR035965">
    <property type="entry name" value="PAS-like_dom_sf"/>
</dbReference>
<dbReference type="AlphaFoldDB" id="A0A6A5RZS7"/>
<dbReference type="RefSeq" id="XP_033453361.1">
    <property type="nucleotide sequence ID" value="XM_033588654.1"/>
</dbReference>
<evidence type="ECO:0000313" key="11">
    <source>
        <dbReference type="EMBL" id="KAF1933113.1"/>
    </source>
</evidence>
<evidence type="ECO:0000256" key="2">
    <source>
        <dbReference type="ARBA" id="ARBA00012438"/>
    </source>
</evidence>
<name>A0A6A5RZS7_9PLEO</name>
<evidence type="ECO:0000256" key="5">
    <source>
        <dbReference type="ARBA" id="ARBA00022777"/>
    </source>
</evidence>
<dbReference type="Pfam" id="PF02518">
    <property type="entry name" value="HATPase_c"/>
    <property type="match status" value="1"/>
</dbReference>
<evidence type="ECO:0000256" key="1">
    <source>
        <dbReference type="ARBA" id="ARBA00000085"/>
    </source>
</evidence>
<dbReference type="InterPro" id="IPR000014">
    <property type="entry name" value="PAS"/>
</dbReference>
<evidence type="ECO:0000259" key="9">
    <source>
        <dbReference type="PROSITE" id="PS50110"/>
    </source>
</evidence>
<dbReference type="Pfam" id="PF00072">
    <property type="entry name" value="Response_reg"/>
    <property type="match status" value="1"/>
</dbReference>
<dbReference type="Proteomes" id="UP000800082">
    <property type="component" value="Unassembled WGS sequence"/>
</dbReference>
<dbReference type="CDD" id="cd17546">
    <property type="entry name" value="REC_hyHK_CKI1_RcsC-like"/>
    <property type="match status" value="1"/>
</dbReference>
<dbReference type="GO" id="GO:0000155">
    <property type="term" value="F:phosphorelay sensor kinase activity"/>
    <property type="evidence" value="ECO:0007669"/>
    <property type="project" value="InterPro"/>
</dbReference>
<dbReference type="EMBL" id="ML978958">
    <property type="protein sequence ID" value="KAF1933113.1"/>
    <property type="molecule type" value="Genomic_DNA"/>
</dbReference>
<dbReference type="InterPro" id="IPR011006">
    <property type="entry name" value="CheY-like_superfamily"/>
</dbReference>
<dbReference type="SUPFAM" id="SSF55874">
    <property type="entry name" value="ATPase domain of HSP90 chaperone/DNA topoisomerase II/histidine kinase"/>
    <property type="match status" value="1"/>
</dbReference>
<feature type="modified residue" description="4-aspartylphosphate" evidence="6">
    <location>
        <position position="861"/>
    </location>
</feature>
<feature type="domain" description="PAS" evidence="10">
    <location>
        <begin position="368"/>
        <end position="439"/>
    </location>
</feature>
<dbReference type="SUPFAM" id="SSF55785">
    <property type="entry name" value="PYP-like sensor domain (PAS domain)"/>
    <property type="match status" value="1"/>
</dbReference>
<dbReference type="Gene3D" id="3.30.565.10">
    <property type="entry name" value="Histidine kinase-like ATPase, C-terminal domain"/>
    <property type="match status" value="1"/>
</dbReference>
<feature type="domain" description="Histidine kinase" evidence="8">
    <location>
        <begin position="518"/>
        <end position="787"/>
    </location>
</feature>
<dbReference type="SMART" id="SM00387">
    <property type="entry name" value="HATPase_c"/>
    <property type="match status" value="1"/>
</dbReference>
<dbReference type="Gene3D" id="3.40.50.2300">
    <property type="match status" value="1"/>
</dbReference>
<gene>
    <name evidence="11" type="ORF">M421DRAFT_257693</name>
</gene>
<dbReference type="EC" id="2.7.13.3" evidence="2"/>
<keyword evidence="3 6" id="KW-0597">Phosphoprotein</keyword>
<keyword evidence="4" id="KW-0808">Transferase</keyword>
<evidence type="ECO:0000256" key="4">
    <source>
        <dbReference type="ARBA" id="ARBA00022679"/>
    </source>
</evidence>
<dbReference type="Pfam" id="PF00512">
    <property type="entry name" value="HisKA"/>
    <property type="match status" value="1"/>
</dbReference>
<evidence type="ECO:0000256" key="7">
    <source>
        <dbReference type="SAM" id="MobiDB-lite"/>
    </source>
</evidence>
<dbReference type="CDD" id="cd00082">
    <property type="entry name" value="HisKA"/>
    <property type="match status" value="1"/>
</dbReference>
<dbReference type="SUPFAM" id="SSF52172">
    <property type="entry name" value="CheY-like"/>
    <property type="match status" value="1"/>
</dbReference>
<keyword evidence="5 11" id="KW-0418">Kinase</keyword>
<proteinExistence type="predicted"/>
<reference evidence="11" key="1">
    <citation type="journal article" date="2020" name="Stud. Mycol.">
        <title>101 Dothideomycetes genomes: a test case for predicting lifestyles and emergence of pathogens.</title>
        <authorList>
            <person name="Haridas S."/>
            <person name="Albert R."/>
            <person name="Binder M."/>
            <person name="Bloem J."/>
            <person name="Labutti K."/>
            <person name="Salamov A."/>
            <person name="Andreopoulos B."/>
            <person name="Baker S."/>
            <person name="Barry K."/>
            <person name="Bills G."/>
            <person name="Bluhm B."/>
            <person name="Cannon C."/>
            <person name="Castanera R."/>
            <person name="Culley D."/>
            <person name="Daum C."/>
            <person name="Ezra D."/>
            <person name="Gonzalez J."/>
            <person name="Henrissat B."/>
            <person name="Kuo A."/>
            <person name="Liang C."/>
            <person name="Lipzen A."/>
            <person name="Lutzoni F."/>
            <person name="Magnuson J."/>
            <person name="Mondo S."/>
            <person name="Nolan M."/>
            <person name="Ohm R."/>
            <person name="Pangilinan J."/>
            <person name="Park H.-J."/>
            <person name="Ramirez L."/>
            <person name="Alfaro M."/>
            <person name="Sun H."/>
            <person name="Tritt A."/>
            <person name="Yoshinaga Y."/>
            <person name="Zwiers L.-H."/>
            <person name="Turgeon B."/>
            <person name="Goodwin S."/>
            <person name="Spatafora J."/>
            <person name="Crous P."/>
            <person name="Grigoriev I."/>
        </authorList>
    </citation>
    <scope>NUCLEOTIDE SEQUENCE</scope>
    <source>
        <strain evidence="11">CBS 183.55</strain>
    </source>
</reference>
<comment type="catalytic activity">
    <reaction evidence="1">
        <text>ATP + protein L-histidine = ADP + protein N-phospho-L-histidine.</text>
        <dbReference type="EC" id="2.7.13.3"/>
    </reaction>
</comment>
<feature type="compositionally biased region" description="Polar residues" evidence="7">
    <location>
        <begin position="1"/>
        <end position="11"/>
    </location>
</feature>
<dbReference type="PANTHER" id="PTHR43047">
    <property type="entry name" value="TWO-COMPONENT HISTIDINE PROTEIN KINASE"/>
    <property type="match status" value="1"/>
</dbReference>
<feature type="domain" description="Response regulatory" evidence="9">
    <location>
        <begin position="812"/>
        <end position="872"/>
    </location>
</feature>
<evidence type="ECO:0000259" key="10">
    <source>
        <dbReference type="PROSITE" id="PS50112"/>
    </source>
</evidence>
<feature type="region of interest" description="Disordered" evidence="7">
    <location>
        <begin position="1"/>
        <end position="30"/>
    </location>
</feature>
<accession>A0A6A5RZS7</accession>
<dbReference type="Gene3D" id="3.30.450.20">
    <property type="entry name" value="PAS domain"/>
    <property type="match status" value="2"/>
</dbReference>
<dbReference type="PROSITE" id="PS50110">
    <property type="entry name" value="RESPONSE_REGULATORY"/>
    <property type="match status" value="1"/>
</dbReference>
<evidence type="ECO:0000256" key="6">
    <source>
        <dbReference type="PROSITE-ProRule" id="PRU00169"/>
    </source>
</evidence>
<dbReference type="InterPro" id="IPR004358">
    <property type="entry name" value="Sig_transdc_His_kin-like_C"/>
</dbReference>
<keyword evidence="12" id="KW-1185">Reference proteome</keyword>
<dbReference type="InterPro" id="IPR036890">
    <property type="entry name" value="HATPase_C_sf"/>
</dbReference>
<dbReference type="OrthoDB" id="60033at2759"/>
<organism evidence="11 12">
    <name type="scientific">Didymella exigua CBS 183.55</name>
    <dbReference type="NCBI Taxonomy" id="1150837"/>
    <lineage>
        <taxon>Eukaryota</taxon>
        <taxon>Fungi</taxon>
        <taxon>Dikarya</taxon>
        <taxon>Ascomycota</taxon>
        <taxon>Pezizomycotina</taxon>
        <taxon>Dothideomycetes</taxon>
        <taxon>Pleosporomycetidae</taxon>
        <taxon>Pleosporales</taxon>
        <taxon>Pleosporineae</taxon>
        <taxon>Didymellaceae</taxon>
        <taxon>Didymella</taxon>
    </lineage>
</organism>
<dbReference type="Pfam" id="PF08448">
    <property type="entry name" value="PAS_4"/>
    <property type="match status" value="1"/>
</dbReference>
<dbReference type="SUPFAM" id="SSF47384">
    <property type="entry name" value="Homodimeric domain of signal transducing histidine kinase"/>
    <property type="match status" value="1"/>
</dbReference>
<protein>
    <recommendedName>
        <fullName evidence="2">histidine kinase</fullName>
        <ecNumber evidence="2">2.7.13.3</ecNumber>
    </recommendedName>
</protein>
<dbReference type="PROSITE" id="PS50109">
    <property type="entry name" value="HIS_KIN"/>
    <property type="match status" value="1"/>
</dbReference>
<dbReference type="InterPro" id="IPR005467">
    <property type="entry name" value="His_kinase_dom"/>
</dbReference>
<dbReference type="NCBIfam" id="TIGR00229">
    <property type="entry name" value="sensory_box"/>
    <property type="match status" value="1"/>
</dbReference>
<evidence type="ECO:0000259" key="8">
    <source>
        <dbReference type="PROSITE" id="PS50109"/>
    </source>
</evidence>
<dbReference type="CDD" id="cd00130">
    <property type="entry name" value="PAS"/>
    <property type="match status" value="1"/>
</dbReference>
<dbReference type="InterPro" id="IPR036097">
    <property type="entry name" value="HisK_dim/P_sf"/>
</dbReference>
<sequence>MHLSAQQQTSLPLMDGKPRGSSEAPGAARYDWTQNLADTDHIRLFRETDWTRNGLGSLQDWDSTLQLFANFVFADSRPACLWWGPEYVAIYNDAFAPMCHGVHPTLMGSTYAESFPEIWPQIRAMCQESIKTGVGQNVTSDAPLLVERNGWKEEAFFSGSFVPIGPHDRPLGFYNSAFEVTEQKLADRRTSMLNKLAAVPSQNVDAVTDHVLATLTTNSYDVPLAMLYQVRGDTELTTLELQGHIGLPEGHQLLVKVAELSSSKGLVPDLRRARCGPCFINFDERFRSVSWQGWGAPSEKIAILPITSLDRTFGYLVIGLNPFRPFGDACRQFATDLSHMVSTIFSAAVNFELAESRRKQLESDLAFSNLQLRHLVNHASVGMCHVSNEGQMLWANEHYFQLAGRSADEHLANYSFYDVYLEEDLPQVEGLWNNLISGMEHVNAEFRLKRTYTAPTGEEMPASIQVLGFPYCDSNGRVRSIMACTTDISRLKWAEKFHARSAMEAREGKKQLEAFVDFVSHEMRNPLGAIMHCADAIVAMTEKHSSARIAAECSATLADNKEKAKIILQCATHQRRILDDVLTLSKLNSTLLSITPAPVAPSSLVSSVVGMFEAELGSNSIRCKVDADPSMSDLSVTQVSLDPSRVTQIFINLLTNAIKFVKGSNDPSITIKYGASLSSPRSYFPDNMTWADSKPSIDMNGPEWGTGEQIFLNFTVQDTGIGMDSGGIAKIFQRFSQANIKTHVTYGGSGLGLFISKELAEKQGGEIGVFSVPGLGTTFGFYIKVRRRTTEHVILTKPSIEQGSKPTTQRLNVLLVEDNIINQQVLSKQLRQAGCVVEVANHGLEALQSLDEKTFDAVLMDSEVSTMLASSF</sequence>
<dbReference type="InterPro" id="IPR003661">
    <property type="entry name" value="HisK_dim/P_dom"/>
</dbReference>
<dbReference type="PROSITE" id="PS50112">
    <property type="entry name" value="PAS"/>
    <property type="match status" value="1"/>
</dbReference>
<dbReference type="InterPro" id="IPR013656">
    <property type="entry name" value="PAS_4"/>
</dbReference>
<dbReference type="PRINTS" id="PR00344">
    <property type="entry name" value="BCTRLSENSOR"/>
</dbReference>
<dbReference type="SMART" id="SM00091">
    <property type="entry name" value="PAS"/>
    <property type="match status" value="1"/>
</dbReference>
<dbReference type="InterPro" id="IPR003594">
    <property type="entry name" value="HATPase_dom"/>
</dbReference>
<evidence type="ECO:0000256" key="3">
    <source>
        <dbReference type="ARBA" id="ARBA00022553"/>
    </source>
</evidence>
<dbReference type="Gene3D" id="1.10.287.130">
    <property type="match status" value="1"/>
</dbReference>